<dbReference type="OrthoDB" id="5967843at2759"/>
<evidence type="ECO:0000256" key="1">
    <source>
        <dbReference type="ARBA" id="ARBA00022737"/>
    </source>
</evidence>
<gene>
    <name evidence="3" type="ORF">D9619_011031</name>
</gene>
<reference evidence="3 4" key="1">
    <citation type="journal article" date="2020" name="ISME J.">
        <title>Uncovering the hidden diversity of litter-decomposition mechanisms in mushroom-forming fungi.</title>
        <authorList>
            <person name="Floudas D."/>
            <person name="Bentzer J."/>
            <person name="Ahren D."/>
            <person name="Johansson T."/>
            <person name="Persson P."/>
            <person name="Tunlid A."/>
        </authorList>
    </citation>
    <scope>NUCLEOTIDE SEQUENCE [LARGE SCALE GENOMIC DNA]</scope>
    <source>
        <strain evidence="3 4">CBS 101986</strain>
    </source>
</reference>
<dbReference type="EMBL" id="JAACJJ010000030">
    <property type="protein sequence ID" value="KAF5318499.1"/>
    <property type="molecule type" value="Genomic_DNA"/>
</dbReference>
<evidence type="ECO:0000313" key="3">
    <source>
        <dbReference type="EMBL" id="KAF5318499.1"/>
    </source>
</evidence>
<accession>A0A8H5B815</accession>
<dbReference type="InterPro" id="IPR027417">
    <property type="entry name" value="P-loop_NTPase"/>
</dbReference>
<dbReference type="Pfam" id="PF24883">
    <property type="entry name" value="NPHP3_N"/>
    <property type="match status" value="1"/>
</dbReference>
<feature type="domain" description="Nephrocystin 3-like N-terminal" evidence="2">
    <location>
        <begin position="62"/>
        <end position="229"/>
    </location>
</feature>
<dbReference type="Gene3D" id="3.40.50.300">
    <property type="entry name" value="P-loop containing nucleotide triphosphate hydrolases"/>
    <property type="match status" value="1"/>
</dbReference>
<dbReference type="PANTHER" id="PTHR10039:SF14">
    <property type="entry name" value="NACHT DOMAIN-CONTAINING PROTEIN"/>
    <property type="match status" value="1"/>
</dbReference>
<name>A0A8H5B815_9AGAR</name>
<protein>
    <recommendedName>
        <fullName evidence="2">Nephrocystin 3-like N-terminal domain-containing protein</fullName>
    </recommendedName>
</protein>
<keyword evidence="4" id="KW-1185">Reference proteome</keyword>
<comment type="caution">
    <text evidence="3">The sequence shown here is derived from an EMBL/GenBank/DDBJ whole genome shotgun (WGS) entry which is preliminary data.</text>
</comment>
<dbReference type="Proteomes" id="UP000567179">
    <property type="component" value="Unassembled WGS sequence"/>
</dbReference>
<dbReference type="InterPro" id="IPR056884">
    <property type="entry name" value="NPHP3-like_N"/>
</dbReference>
<organism evidence="3 4">
    <name type="scientific">Psilocybe cf. subviscida</name>
    <dbReference type="NCBI Taxonomy" id="2480587"/>
    <lineage>
        <taxon>Eukaryota</taxon>
        <taxon>Fungi</taxon>
        <taxon>Dikarya</taxon>
        <taxon>Basidiomycota</taxon>
        <taxon>Agaricomycotina</taxon>
        <taxon>Agaricomycetes</taxon>
        <taxon>Agaricomycetidae</taxon>
        <taxon>Agaricales</taxon>
        <taxon>Agaricineae</taxon>
        <taxon>Strophariaceae</taxon>
        <taxon>Psilocybe</taxon>
    </lineage>
</organism>
<dbReference type="AlphaFoldDB" id="A0A8H5B815"/>
<keyword evidence="1" id="KW-0677">Repeat</keyword>
<evidence type="ECO:0000313" key="4">
    <source>
        <dbReference type="Proteomes" id="UP000567179"/>
    </source>
</evidence>
<dbReference type="PANTHER" id="PTHR10039">
    <property type="entry name" value="AMELOGENIN"/>
    <property type="match status" value="1"/>
</dbReference>
<proteinExistence type="predicted"/>
<evidence type="ECO:0000259" key="2">
    <source>
        <dbReference type="Pfam" id="PF24883"/>
    </source>
</evidence>
<dbReference type="SUPFAM" id="SSF52540">
    <property type="entry name" value="P-loop containing nucleoside triphosphate hydrolases"/>
    <property type="match status" value="1"/>
</dbReference>
<sequence length="803" mass="91119">MPNHMFTDASIGTITGGTFINHSERSALDKLSVAAAHGALHDAPARTDESRCHPHTRTNLLDHLERWAQGICDERASIFWLHGGAGAGKSAIMQTLAERCFGQGLALGSFFFSRNDPTRNTAEVLIPTLVYQIAQLLPSAIRVLEPAIDHNPLIFKKSLHIQLINLFVPVLQCLVQLHIINNTPQTPRVFLIDGLDECNEPVQQMAIIQAVLTVCHKHLFPVKFLIASRPEHTISTAFRWLKEENCILGAISLSEDPDADADIYHFIQAKFLKIRTLHPFKDMIPCEWPDIYDINKLVWKSSSHFIFASTTMKYIWSAKENPVRSLQVVQDLQVSRTEPPFSELDALYHHILGSAAHLDKVLQILAHCAFASLPSWISIICIILECSREDFFIFMADMTPLVAFSQSSLQDLKHEEVKLLHASLEDFLRNPSRSGSLHIDEGAYLASKLDRCFQLLNLYSQQLSTTPNWPIHHKSSYTSGVPYFMLFAQIIMTIEKSGHLVTTQELLRRNNLRDVYQCQLRYVRHHYPNVTHVLSHLGSFLEAVLLTEMSERVSLYGDYSQDFFDILELYISPESMPLDPAILPLISLSYPSRAIHNILSYHRRDSPSFGVLDSIFVDDPSGFVSIVEIASISHINISPERFAVAAGAILDYLFDDVEPHRSSTYSTHSSWLHQTKPGKHIAMGASRLASGSHAQRLHSWRRRILRLPGMPLTTRMKSMMQMWKEQLRMVGNLLQALLWVLPKAGFLEKIVSYSNRSFPQSIYQRNIGVFRRVRKCLDAYTSRVQIAKLEELGQRIENGGYFV</sequence>